<dbReference type="OrthoDB" id="3698680at2"/>
<gene>
    <name evidence="1" type="ORF">F0L68_11870</name>
</gene>
<dbReference type="Pfam" id="PF09438">
    <property type="entry name" value="DUF2017"/>
    <property type="match status" value="1"/>
</dbReference>
<dbReference type="AlphaFoldDB" id="A0A5B2XHB7"/>
<sequence length="183" mass="19901">MGESVHQLPTADFVDVVAAADGVVLRMSENAAETFRFVLERVVALLERGEAPESGRRLFGLRPARSAEQVLRQMFPDAYADSALAAGFRREHGEAQRAEALAAVRRVLDGWAGAVSTYLERAEVDDWLRALGVARFAFAVRKGDRLVLGGAAGKRSDLTAQWLAYLLESFVHTLCPSVVAATE</sequence>
<evidence type="ECO:0000313" key="1">
    <source>
        <dbReference type="EMBL" id="KAA2262596.1"/>
    </source>
</evidence>
<dbReference type="RefSeq" id="WP_149849575.1">
    <property type="nucleotide sequence ID" value="NZ_VUOB01000021.1"/>
</dbReference>
<dbReference type="Proteomes" id="UP000323454">
    <property type="component" value="Unassembled WGS sequence"/>
</dbReference>
<dbReference type="EMBL" id="VUOB01000021">
    <property type="protein sequence ID" value="KAA2262596.1"/>
    <property type="molecule type" value="Genomic_DNA"/>
</dbReference>
<reference evidence="1 2" key="2">
    <citation type="submission" date="2019-09" db="EMBL/GenBank/DDBJ databases">
        <authorList>
            <person name="Jin C."/>
        </authorList>
    </citation>
    <scope>NUCLEOTIDE SEQUENCE [LARGE SCALE GENOMIC DNA]</scope>
    <source>
        <strain evidence="1 2">AN110305</strain>
    </source>
</reference>
<protein>
    <submittedName>
        <fullName evidence="1">DUF2017 family protein</fullName>
    </submittedName>
</protein>
<organism evidence="1 2">
    <name type="scientific">Solihabitans fulvus</name>
    <dbReference type="NCBI Taxonomy" id="1892852"/>
    <lineage>
        <taxon>Bacteria</taxon>
        <taxon>Bacillati</taxon>
        <taxon>Actinomycetota</taxon>
        <taxon>Actinomycetes</taxon>
        <taxon>Pseudonocardiales</taxon>
        <taxon>Pseudonocardiaceae</taxon>
        <taxon>Solihabitans</taxon>
    </lineage>
</organism>
<accession>A0A5B2XHB7</accession>
<reference evidence="1 2" key="1">
    <citation type="submission" date="2019-09" db="EMBL/GenBank/DDBJ databases">
        <title>Goodfellowia gen. nov., a new genus of the Pseudonocardineae related to Actinoalloteichus, containing Goodfellowia coeruleoviolacea gen. nov., comb. nov. gen. nov., comb. nov.</title>
        <authorList>
            <person name="Labeda D."/>
        </authorList>
    </citation>
    <scope>NUCLEOTIDE SEQUENCE [LARGE SCALE GENOMIC DNA]</scope>
    <source>
        <strain evidence="1 2">AN110305</strain>
    </source>
</reference>
<proteinExistence type="predicted"/>
<evidence type="ECO:0000313" key="2">
    <source>
        <dbReference type="Proteomes" id="UP000323454"/>
    </source>
</evidence>
<dbReference type="InterPro" id="IPR018561">
    <property type="entry name" value="AosR"/>
</dbReference>
<keyword evidence="2" id="KW-1185">Reference proteome</keyword>
<name>A0A5B2XHB7_9PSEU</name>
<comment type="caution">
    <text evidence="1">The sequence shown here is derived from an EMBL/GenBank/DDBJ whole genome shotgun (WGS) entry which is preliminary data.</text>
</comment>